<proteinExistence type="predicted"/>
<dbReference type="InterPro" id="IPR050090">
    <property type="entry name" value="Tyrosine_recombinase_XerCD"/>
</dbReference>
<dbReference type="AlphaFoldDB" id="X0WB88"/>
<dbReference type="PROSITE" id="PS51900">
    <property type="entry name" value="CB"/>
    <property type="match status" value="1"/>
</dbReference>
<evidence type="ECO:0000313" key="5">
    <source>
        <dbReference type="EMBL" id="GAG09931.1"/>
    </source>
</evidence>
<comment type="caution">
    <text evidence="5">The sequence shown here is derived from an EMBL/GenBank/DDBJ whole genome shotgun (WGS) entry which is preliminary data.</text>
</comment>
<dbReference type="InterPro" id="IPR002104">
    <property type="entry name" value="Integrase_catalytic"/>
</dbReference>
<dbReference type="PANTHER" id="PTHR30349:SF81">
    <property type="entry name" value="TYROSINE RECOMBINASE XERC"/>
    <property type="match status" value="1"/>
</dbReference>
<dbReference type="Gene3D" id="1.10.443.10">
    <property type="entry name" value="Intergrase catalytic core"/>
    <property type="match status" value="1"/>
</dbReference>
<dbReference type="InterPro" id="IPR011010">
    <property type="entry name" value="DNA_brk_join_enz"/>
</dbReference>
<evidence type="ECO:0000256" key="2">
    <source>
        <dbReference type="ARBA" id="ARBA00023172"/>
    </source>
</evidence>
<reference evidence="5" key="1">
    <citation type="journal article" date="2014" name="Front. Microbiol.">
        <title>High frequency of phylogenetically diverse reductive dehalogenase-homologous genes in deep subseafloor sedimentary metagenomes.</title>
        <authorList>
            <person name="Kawai M."/>
            <person name="Futagami T."/>
            <person name="Toyoda A."/>
            <person name="Takaki Y."/>
            <person name="Nishi S."/>
            <person name="Hori S."/>
            <person name="Arai W."/>
            <person name="Tsubouchi T."/>
            <person name="Morono Y."/>
            <person name="Uchiyama I."/>
            <person name="Ito T."/>
            <person name="Fujiyama A."/>
            <person name="Inagaki F."/>
            <person name="Takami H."/>
        </authorList>
    </citation>
    <scope>NUCLEOTIDE SEQUENCE</scope>
    <source>
        <strain evidence="5">Expedition CK06-06</strain>
    </source>
</reference>
<feature type="domain" description="Core-binding (CB)" evidence="4">
    <location>
        <begin position="3"/>
        <end position="103"/>
    </location>
</feature>
<feature type="domain" description="Tyr recombinase" evidence="3">
    <location>
        <begin position="124"/>
        <end position="238"/>
    </location>
</feature>
<sequence length="238" mass="26696">MEITLPTLIDLFSATKQTEGKSNRTIEWYKAKLTHFADFLKNGEEARLADVTLDTARAFVASLQARTCRFRDHPYRPIEEGGLSSYTIHGYVRTLKAFSSWLLEEGFTSKPIFARLKRPKLGKPMIQILSDQEINSIVNAINPNSFLGGRMYAIVLLLLDTGIRASECCNLTLGNTHMDEGYIKVLGKGSKERIAPFGGTTKKALIRYIIAWRPEPEHDLIDSLFLSPQGKPLTYSGL</sequence>
<dbReference type="Pfam" id="PF00589">
    <property type="entry name" value="Phage_integrase"/>
    <property type="match status" value="1"/>
</dbReference>
<evidence type="ECO:0000256" key="1">
    <source>
        <dbReference type="ARBA" id="ARBA00023125"/>
    </source>
</evidence>
<dbReference type="GO" id="GO:0006310">
    <property type="term" value="P:DNA recombination"/>
    <property type="evidence" value="ECO:0007669"/>
    <property type="project" value="UniProtKB-KW"/>
</dbReference>
<dbReference type="Gene3D" id="1.10.150.130">
    <property type="match status" value="1"/>
</dbReference>
<dbReference type="InterPro" id="IPR013762">
    <property type="entry name" value="Integrase-like_cat_sf"/>
</dbReference>
<dbReference type="GO" id="GO:0003677">
    <property type="term" value="F:DNA binding"/>
    <property type="evidence" value="ECO:0007669"/>
    <property type="project" value="UniProtKB-KW"/>
</dbReference>
<accession>X0WB88</accession>
<dbReference type="PANTHER" id="PTHR30349">
    <property type="entry name" value="PHAGE INTEGRASE-RELATED"/>
    <property type="match status" value="1"/>
</dbReference>
<evidence type="ECO:0000259" key="4">
    <source>
        <dbReference type="PROSITE" id="PS51900"/>
    </source>
</evidence>
<keyword evidence="2" id="KW-0233">DNA recombination</keyword>
<dbReference type="PROSITE" id="PS51898">
    <property type="entry name" value="TYR_RECOMBINASE"/>
    <property type="match status" value="1"/>
</dbReference>
<evidence type="ECO:0008006" key="6">
    <source>
        <dbReference type="Google" id="ProtNLM"/>
    </source>
</evidence>
<dbReference type="InterPro" id="IPR044068">
    <property type="entry name" value="CB"/>
</dbReference>
<dbReference type="SUPFAM" id="SSF56349">
    <property type="entry name" value="DNA breaking-rejoining enzymes"/>
    <property type="match status" value="1"/>
</dbReference>
<dbReference type="GO" id="GO:0015074">
    <property type="term" value="P:DNA integration"/>
    <property type="evidence" value="ECO:0007669"/>
    <property type="project" value="InterPro"/>
</dbReference>
<evidence type="ECO:0000259" key="3">
    <source>
        <dbReference type="PROSITE" id="PS51898"/>
    </source>
</evidence>
<protein>
    <recommendedName>
        <fullName evidence="6">Tyr recombinase domain-containing protein</fullName>
    </recommendedName>
</protein>
<feature type="non-terminal residue" evidence="5">
    <location>
        <position position="238"/>
    </location>
</feature>
<gene>
    <name evidence="5" type="ORF">S01H1_44757</name>
</gene>
<dbReference type="InterPro" id="IPR010998">
    <property type="entry name" value="Integrase_recombinase_N"/>
</dbReference>
<keyword evidence="1" id="KW-0238">DNA-binding</keyword>
<organism evidence="5">
    <name type="scientific">marine sediment metagenome</name>
    <dbReference type="NCBI Taxonomy" id="412755"/>
    <lineage>
        <taxon>unclassified sequences</taxon>
        <taxon>metagenomes</taxon>
        <taxon>ecological metagenomes</taxon>
    </lineage>
</organism>
<name>X0WB88_9ZZZZ</name>
<dbReference type="EMBL" id="BARS01028561">
    <property type="protein sequence ID" value="GAG09931.1"/>
    <property type="molecule type" value="Genomic_DNA"/>
</dbReference>